<feature type="domain" description="GPI inositol-deacylase PGAP1-like alpha/beta" evidence="1">
    <location>
        <begin position="210"/>
        <end position="274"/>
    </location>
</feature>
<gene>
    <name evidence="2" type="ORF">A2368_03860</name>
</gene>
<reference evidence="2 3" key="1">
    <citation type="journal article" date="2016" name="Nat. Commun.">
        <title>Thousands of microbial genomes shed light on interconnected biogeochemical processes in an aquifer system.</title>
        <authorList>
            <person name="Anantharaman K."/>
            <person name="Brown C.T."/>
            <person name="Hug L.A."/>
            <person name="Sharon I."/>
            <person name="Castelle C.J."/>
            <person name="Probst A.J."/>
            <person name="Thomas B.C."/>
            <person name="Singh A."/>
            <person name="Wilkins M.J."/>
            <person name="Karaoz U."/>
            <person name="Brodie E.L."/>
            <person name="Williams K.H."/>
            <person name="Hubbard S.S."/>
            <person name="Banfield J.F."/>
        </authorList>
    </citation>
    <scope>NUCLEOTIDE SEQUENCE [LARGE SCALE GENOMIC DNA]</scope>
</reference>
<dbReference type="Pfam" id="PF07819">
    <property type="entry name" value="PGAP1"/>
    <property type="match status" value="1"/>
</dbReference>
<evidence type="ECO:0000313" key="3">
    <source>
        <dbReference type="Proteomes" id="UP000176682"/>
    </source>
</evidence>
<comment type="caution">
    <text evidence="2">The sequence shown here is derived from an EMBL/GenBank/DDBJ whole genome shotgun (WGS) entry which is preliminary data.</text>
</comment>
<dbReference type="SUPFAM" id="SSF53474">
    <property type="entry name" value="alpha/beta-Hydrolases"/>
    <property type="match status" value="1"/>
</dbReference>
<dbReference type="AlphaFoldDB" id="A0A1F5FJC9"/>
<protein>
    <recommendedName>
        <fullName evidence="1">GPI inositol-deacylase PGAP1-like alpha/beta domain-containing protein</fullName>
    </recommendedName>
</protein>
<accession>A0A1F5FJC9</accession>
<dbReference type="EMBL" id="MFAM01000012">
    <property type="protein sequence ID" value="OGD79727.1"/>
    <property type="molecule type" value="Genomic_DNA"/>
</dbReference>
<sequence length="386" mass="41267">MNGLRFLLVIATIAGMITGVVAVRAQEGDYPDCVSGPSLSDSGLSVGATGVVTATATVETRGFGAQVVETLSAGASFLVLAGPCGDWPGYWYVRTQSNNEGWISDWDVTVVAEAEHRKCNFVPGGGDESRALVLIQGFTTHADNRFDYDEAWASVMANTSRIYGYFIYFSYSDTDPMVYEASDTYQGIWNHHVPILRDTLSGCRAELGEVSFDLIGHSMGGVVAMEYIKHDGLSGAQVGWVKHVITLDSPVNGSSLADAGEQLLLIVLMIEAYKTGTNVETMVAIMPDVVDSQSVRDMAAMHSDRENYVFANRRSAEVLASKGVSIWTIGNLEDAVVPPEDSVIDGYGIALSLGSLLPTDLGGLAGHSQVTSATEVMNEIKKEVAD</sequence>
<dbReference type="Proteomes" id="UP000176682">
    <property type="component" value="Unassembled WGS sequence"/>
</dbReference>
<dbReference type="GO" id="GO:0016788">
    <property type="term" value="F:hydrolase activity, acting on ester bonds"/>
    <property type="evidence" value="ECO:0007669"/>
    <property type="project" value="InterPro"/>
</dbReference>
<dbReference type="InterPro" id="IPR012908">
    <property type="entry name" value="PGAP1-ab_dom-like"/>
</dbReference>
<organism evidence="2 3">
    <name type="scientific">Candidatus Collierbacteria bacterium RIFOXYB1_FULL_49_13</name>
    <dbReference type="NCBI Taxonomy" id="1817728"/>
    <lineage>
        <taxon>Bacteria</taxon>
        <taxon>Candidatus Collieribacteriota</taxon>
    </lineage>
</organism>
<evidence type="ECO:0000313" key="2">
    <source>
        <dbReference type="EMBL" id="OGD79727.1"/>
    </source>
</evidence>
<dbReference type="Gene3D" id="3.40.50.1820">
    <property type="entry name" value="alpha/beta hydrolase"/>
    <property type="match status" value="1"/>
</dbReference>
<name>A0A1F5FJC9_9BACT</name>
<evidence type="ECO:0000259" key="1">
    <source>
        <dbReference type="Pfam" id="PF07819"/>
    </source>
</evidence>
<proteinExistence type="predicted"/>
<dbReference type="InterPro" id="IPR029058">
    <property type="entry name" value="AB_hydrolase_fold"/>
</dbReference>